<dbReference type="Pfam" id="PF03788">
    <property type="entry name" value="LrgA"/>
    <property type="match status" value="1"/>
</dbReference>
<dbReference type="GO" id="GO:0005886">
    <property type="term" value="C:plasma membrane"/>
    <property type="evidence" value="ECO:0007669"/>
    <property type="project" value="UniProtKB-SubCell"/>
</dbReference>
<keyword evidence="8" id="KW-1185">Reference proteome</keyword>
<name>A0A563DK85_9FLAO</name>
<dbReference type="RefSeq" id="WP_146291267.1">
    <property type="nucleotide sequence ID" value="NZ_SELH01000011.1"/>
</dbReference>
<evidence type="ECO:0000256" key="1">
    <source>
        <dbReference type="ARBA" id="ARBA00004651"/>
    </source>
</evidence>
<keyword evidence="4 6" id="KW-1133">Transmembrane helix</keyword>
<comment type="caution">
    <text evidence="7">The sequence shown here is derived from an EMBL/GenBank/DDBJ whole genome shotgun (WGS) entry which is preliminary data.</text>
</comment>
<protein>
    <submittedName>
        <fullName evidence="7">CidA/LrgA family protein</fullName>
    </submittedName>
</protein>
<gene>
    <name evidence="7" type="ORF">ETU09_00890</name>
</gene>
<evidence type="ECO:0000256" key="6">
    <source>
        <dbReference type="SAM" id="Phobius"/>
    </source>
</evidence>
<evidence type="ECO:0000313" key="8">
    <source>
        <dbReference type="Proteomes" id="UP000319499"/>
    </source>
</evidence>
<accession>A0A563DK85</accession>
<dbReference type="AlphaFoldDB" id="A0A563DK85"/>
<organism evidence="7 8">
    <name type="scientific">Apibacter muscae</name>
    <dbReference type="NCBI Taxonomy" id="2509004"/>
    <lineage>
        <taxon>Bacteria</taxon>
        <taxon>Pseudomonadati</taxon>
        <taxon>Bacteroidota</taxon>
        <taxon>Flavobacteriia</taxon>
        <taxon>Flavobacteriales</taxon>
        <taxon>Weeksellaceae</taxon>
        <taxon>Apibacter</taxon>
    </lineage>
</organism>
<keyword evidence="5 6" id="KW-0472">Membrane</keyword>
<dbReference type="EMBL" id="SELH01000011">
    <property type="protein sequence ID" value="TWP30590.1"/>
    <property type="molecule type" value="Genomic_DNA"/>
</dbReference>
<proteinExistence type="predicted"/>
<sequence length="111" mass="12513">MKLLSQLGIILFFFFIGEFTVFILKLKIPGSIVGMLLLLISLQLKIIKVESIKEVSTFFINNMLILFIPLGVGLAAQWDLISKEWLTIIVSIFISTFIVLSVVALIINKKK</sequence>
<evidence type="ECO:0000313" key="7">
    <source>
        <dbReference type="EMBL" id="TWP30590.1"/>
    </source>
</evidence>
<evidence type="ECO:0000256" key="2">
    <source>
        <dbReference type="ARBA" id="ARBA00022475"/>
    </source>
</evidence>
<feature type="transmembrane region" description="Helical" evidence="6">
    <location>
        <begin position="59"/>
        <end position="78"/>
    </location>
</feature>
<evidence type="ECO:0000256" key="3">
    <source>
        <dbReference type="ARBA" id="ARBA00022692"/>
    </source>
</evidence>
<dbReference type="PANTHER" id="PTHR33931">
    <property type="entry name" value="HOLIN-LIKE PROTEIN CIDA-RELATED"/>
    <property type="match status" value="1"/>
</dbReference>
<dbReference type="PANTHER" id="PTHR33931:SF2">
    <property type="entry name" value="HOLIN-LIKE PROTEIN CIDA"/>
    <property type="match status" value="1"/>
</dbReference>
<evidence type="ECO:0000256" key="5">
    <source>
        <dbReference type="ARBA" id="ARBA00023136"/>
    </source>
</evidence>
<keyword evidence="3 6" id="KW-0812">Transmembrane</keyword>
<evidence type="ECO:0000256" key="4">
    <source>
        <dbReference type="ARBA" id="ARBA00022989"/>
    </source>
</evidence>
<comment type="subcellular location">
    <subcellularLocation>
        <location evidence="1">Cell membrane</location>
        <topology evidence="1">Multi-pass membrane protein</topology>
    </subcellularLocation>
</comment>
<dbReference type="Proteomes" id="UP000319499">
    <property type="component" value="Unassembled WGS sequence"/>
</dbReference>
<reference evidence="7 8" key="1">
    <citation type="submission" date="2019-02" db="EMBL/GenBank/DDBJ databases">
        <title>Apibacter muscae sp. nov.: a novel member of the house fly microbiota.</title>
        <authorList>
            <person name="Park R."/>
        </authorList>
    </citation>
    <scope>NUCLEOTIDE SEQUENCE [LARGE SCALE GENOMIC DNA]</scope>
    <source>
        <strain evidence="7 8">AL1</strain>
    </source>
</reference>
<keyword evidence="2" id="KW-1003">Cell membrane</keyword>
<dbReference type="OrthoDB" id="3176438at2"/>
<feature type="transmembrane region" description="Helical" evidence="6">
    <location>
        <begin position="7"/>
        <end position="24"/>
    </location>
</feature>
<feature type="transmembrane region" description="Helical" evidence="6">
    <location>
        <begin position="84"/>
        <end position="107"/>
    </location>
</feature>
<feature type="transmembrane region" description="Helical" evidence="6">
    <location>
        <begin position="30"/>
        <end position="47"/>
    </location>
</feature>
<dbReference type="InterPro" id="IPR005538">
    <property type="entry name" value="LrgA/CidA"/>
</dbReference>